<comment type="catalytic activity">
    <reaction evidence="12">
        <text>ssDNA + n NTP = ssDNA/pppN(pN)n-1 hybrid + (n-1) diphosphate.</text>
        <dbReference type="EC" id="2.7.7.101"/>
    </reaction>
</comment>
<evidence type="ECO:0000256" key="4">
    <source>
        <dbReference type="ARBA" id="ARBA00022695"/>
    </source>
</evidence>
<dbReference type="GO" id="GO:1990077">
    <property type="term" value="C:primosome complex"/>
    <property type="evidence" value="ECO:0007669"/>
    <property type="project" value="UniProtKB-KW"/>
</dbReference>
<keyword evidence="7 12" id="KW-0863">Zinc-finger</keyword>
<evidence type="ECO:0000256" key="1">
    <source>
        <dbReference type="ARBA" id="ARBA00022478"/>
    </source>
</evidence>
<comment type="caution">
    <text evidence="13">The sequence shown here is derived from an EMBL/GenBank/DDBJ whole genome shotgun (WGS) entry which is preliminary data.</text>
</comment>
<accession>A0A6I3S9R2</accession>
<reference evidence="13 14" key="1">
    <citation type="journal article" date="2019" name="Nat. Med.">
        <title>A library of human gut bacterial isolates paired with longitudinal multiomics data enables mechanistic microbiome research.</title>
        <authorList>
            <person name="Poyet M."/>
            <person name="Groussin M."/>
            <person name="Gibbons S.M."/>
            <person name="Avila-Pacheco J."/>
            <person name="Jiang X."/>
            <person name="Kearney S.M."/>
            <person name="Perrotta A.R."/>
            <person name="Berdy B."/>
            <person name="Zhao S."/>
            <person name="Lieberman T.D."/>
            <person name="Swanson P.K."/>
            <person name="Smith M."/>
            <person name="Roesemann S."/>
            <person name="Alexander J.E."/>
            <person name="Rich S.A."/>
            <person name="Livny J."/>
            <person name="Vlamakis H."/>
            <person name="Clish C."/>
            <person name="Bullock K."/>
            <person name="Deik A."/>
            <person name="Scott J."/>
            <person name="Pierce K.A."/>
            <person name="Xavier R.J."/>
            <person name="Alm E.J."/>
        </authorList>
    </citation>
    <scope>NUCLEOTIDE SEQUENCE [LARGE SCALE GENOMIC DNA]</scope>
    <source>
        <strain evidence="13 14">BIOML-A2</strain>
    </source>
</reference>
<dbReference type="PROSITE" id="PS50880">
    <property type="entry name" value="TOPRIM"/>
    <property type="match status" value="1"/>
</dbReference>
<dbReference type="EMBL" id="WNCL01000024">
    <property type="protein sequence ID" value="MTU43623.1"/>
    <property type="molecule type" value="Genomic_DNA"/>
</dbReference>
<dbReference type="InterPro" id="IPR013264">
    <property type="entry name" value="DNAG_N"/>
</dbReference>
<dbReference type="HAMAP" id="MF_00974">
    <property type="entry name" value="DNA_primase_DnaG"/>
    <property type="match status" value="1"/>
</dbReference>
<dbReference type="Pfam" id="PF08275">
    <property type="entry name" value="DNAG_N"/>
    <property type="match status" value="1"/>
</dbReference>
<keyword evidence="1 12" id="KW-0240">DNA-directed RNA polymerase</keyword>
<dbReference type="NCBIfam" id="TIGR01391">
    <property type="entry name" value="dnaG"/>
    <property type="match status" value="1"/>
</dbReference>
<dbReference type="GO" id="GO:0000428">
    <property type="term" value="C:DNA-directed RNA polymerase complex"/>
    <property type="evidence" value="ECO:0007669"/>
    <property type="project" value="UniProtKB-KW"/>
</dbReference>
<evidence type="ECO:0000256" key="5">
    <source>
        <dbReference type="ARBA" id="ARBA00022705"/>
    </source>
</evidence>
<dbReference type="Pfam" id="PF01807">
    <property type="entry name" value="Zn_ribbon_DnaG"/>
    <property type="match status" value="1"/>
</dbReference>
<dbReference type="PANTHER" id="PTHR30313">
    <property type="entry name" value="DNA PRIMASE"/>
    <property type="match status" value="1"/>
</dbReference>
<dbReference type="GO" id="GO:0003677">
    <property type="term" value="F:DNA binding"/>
    <property type="evidence" value="ECO:0007669"/>
    <property type="project" value="UniProtKB-KW"/>
</dbReference>
<comment type="similarity">
    <text evidence="12">Belongs to the DnaG primase family.</text>
</comment>
<dbReference type="GO" id="GO:0008270">
    <property type="term" value="F:zinc ion binding"/>
    <property type="evidence" value="ECO:0007669"/>
    <property type="project" value="UniProtKB-UniRule"/>
</dbReference>
<dbReference type="RefSeq" id="WP_155165740.1">
    <property type="nucleotide sequence ID" value="NZ_CAMSPD010000051.1"/>
</dbReference>
<organism evidence="13 14">
    <name type="scientific">Parasutterella excrementihominis</name>
    <dbReference type="NCBI Taxonomy" id="487175"/>
    <lineage>
        <taxon>Bacteria</taxon>
        <taxon>Pseudomonadati</taxon>
        <taxon>Pseudomonadota</taxon>
        <taxon>Betaproteobacteria</taxon>
        <taxon>Burkholderiales</taxon>
        <taxon>Sutterellaceae</taxon>
        <taxon>Parasutterella</taxon>
    </lineage>
</organism>
<evidence type="ECO:0000256" key="11">
    <source>
        <dbReference type="ARBA" id="ARBA00023163"/>
    </source>
</evidence>
<keyword evidence="3 12" id="KW-0808">Transferase</keyword>
<name>A0A6I3S9R2_9BURK</name>
<dbReference type="Pfam" id="PF13662">
    <property type="entry name" value="Toprim_4"/>
    <property type="match status" value="1"/>
</dbReference>
<evidence type="ECO:0000313" key="13">
    <source>
        <dbReference type="EMBL" id="MTU43623.1"/>
    </source>
</evidence>
<dbReference type="InterPro" id="IPR006171">
    <property type="entry name" value="TOPRIM_dom"/>
</dbReference>
<comment type="cofactor">
    <cofactor evidence="12">
        <name>Zn(2+)</name>
        <dbReference type="ChEBI" id="CHEBI:29105"/>
    </cofactor>
    <text evidence="12">Binds 1 zinc ion per monomer.</text>
</comment>
<keyword evidence="5 12" id="KW-0235">DNA replication</keyword>
<comment type="function">
    <text evidence="12">RNA polymerase that catalyzes the synthesis of short RNA molecules used as primers for DNA polymerase during DNA replication.</text>
</comment>
<dbReference type="Proteomes" id="UP000462362">
    <property type="component" value="Unassembled WGS sequence"/>
</dbReference>
<keyword evidence="2 12" id="KW-0639">Primosome</keyword>
<dbReference type="GO" id="GO:0003899">
    <property type="term" value="F:DNA-directed RNA polymerase activity"/>
    <property type="evidence" value="ECO:0007669"/>
    <property type="project" value="UniProtKB-UniRule"/>
</dbReference>
<feature type="zinc finger region" description="CHC2-type" evidence="12">
    <location>
        <begin position="37"/>
        <end position="61"/>
    </location>
</feature>
<dbReference type="InterPro" id="IPR030846">
    <property type="entry name" value="DnaG_bac"/>
</dbReference>
<keyword evidence="11 12" id="KW-0804">Transcription</keyword>
<keyword evidence="8 12" id="KW-0862">Zinc</keyword>
<sequence>MIAQSFIKELLDRADIYEVVNRRVPLQQKGASAWACCPFHNEKSPSFSVNRERGFYHCFGCGEHGNAISFLMKYENLPFVDAVEKLASEFSMQVRYEGGAPKPKSGKPRLSEIMQRAMEFYRDKFNSDKFSQDYLHNRGLKDETIERFGIGFSPDAWHNLDAVFTPDLKPLLLEAGLQRTGQSGNVYDFFRNRLMFPIRNIRGQVIAFSARTMIGEEPKYINTGDTPIFAKGSEVFGLYEARKSIQDKKRVIVVEGQMDVIQLSQAGFGEACAPLGTAIRAEHIERLLKMTDHVIFSFDGDAAGRKAAKRAMDLSLPLLDDAQKVSFVFLPEGEDPDSLVKKSGAPAFEEMLKKALPLSSYLIEALSQGLDLAVLEDRNAFIEEASPLVRKTKSPLLRDGLIERLSTAVGYKNSDELRKYFGFPVLPPAAPQRPSGFGNQRYSFGRGYDRYKTPRIPTSTGRSIPPTADAPLMALLRNFLRFPQLALEFEGMLAEQLSESNSPVSELLFKVIERVTHEDESGHTLAQFLADLPGPADENFEKEMDSARSMISTFLLEEGIDSVIRKGLSQGQILQTPLEAARLECRRILLQMELNRVEVQRRALSTKGNLDDADRKVFRDLMQLDQDLQKEIKSIDAGINDILLRKREK</sequence>
<evidence type="ECO:0000256" key="6">
    <source>
        <dbReference type="ARBA" id="ARBA00022723"/>
    </source>
</evidence>
<evidence type="ECO:0000256" key="9">
    <source>
        <dbReference type="ARBA" id="ARBA00022842"/>
    </source>
</evidence>
<dbReference type="InterPro" id="IPR037068">
    <property type="entry name" value="DNA_primase_core_N_sf"/>
</dbReference>
<dbReference type="Gene3D" id="1.20.50.20">
    <property type="entry name" value="DnaG, RNA polymerase domain, helical bundle"/>
    <property type="match status" value="1"/>
</dbReference>
<dbReference type="Gene3D" id="3.40.1360.10">
    <property type="match status" value="1"/>
</dbReference>
<dbReference type="FunFam" id="3.90.580.10:FF:000001">
    <property type="entry name" value="DNA primase"/>
    <property type="match status" value="1"/>
</dbReference>
<evidence type="ECO:0000256" key="8">
    <source>
        <dbReference type="ARBA" id="ARBA00022833"/>
    </source>
</evidence>
<dbReference type="FunFam" id="3.40.1360.10:FF:000002">
    <property type="entry name" value="DNA primase"/>
    <property type="match status" value="1"/>
</dbReference>
<dbReference type="SMART" id="SM00493">
    <property type="entry name" value="TOPRIM"/>
    <property type="match status" value="1"/>
</dbReference>
<dbReference type="GO" id="GO:0005737">
    <property type="term" value="C:cytoplasm"/>
    <property type="evidence" value="ECO:0007669"/>
    <property type="project" value="TreeGrafter"/>
</dbReference>
<dbReference type="AlphaFoldDB" id="A0A6I3S9R2"/>
<dbReference type="GO" id="GO:0006269">
    <property type="term" value="P:DNA replication, synthesis of primer"/>
    <property type="evidence" value="ECO:0007669"/>
    <property type="project" value="UniProtKB-UniRule"/>
</dbReference>
<keyword evidence="9" id="KW-0460">Magnesium</keyword>
<keyword evidence="10 12" id="KW-0238">DNA-binding</keyword>
<dbReference type="EC" id="2.7.7.101" evidence="12"/>
<dbReference type="SUPFAM" id="SSF57783">
    <property type="entry name" value="Zinc beta-ribbon"/>
    <property type="match status" value="1"/>
</dbReference>
<dbReference type="PANTHER" id="PTHR30313:SF2">
    <property type="entry name" value="DNA PRIMASE"/>
    <property type="match status" value="1"/>
</dbReference>
<dbReference type="InterPro" id="IPR034151">
    <property type="entry name" value="TOPRIM_DnaG_bac"/>
</dbReference>
<dbReference type="SMART" id="SM00400">
    <property type="entry name" value="ZnF_CHCC"/>
    <property type="match status" value="1"/>
</dbReference>
<dbReference type="Gene3D" id="3.90.580.10">
    <property type="entry name" value="Zinc finger, CHC2-type domain"/>
    <property type="match status" value="1"/>
</dbReference>
<dbReference type="InterPro" id="IPR002694">
    <property type="entry name" value="Znf_CHC2"/>
</dbReference>
<gene>
    <name evidence="12" type="primary">dnaG</name>
    <name evidence="13" type="ORF">GMD42_08300</name>
</gene>
<evidence type="ECO:0000256" key="3">
    <source>
        <dbReference type="ARBA" id="ARBA00022679"/>
    </source>
</evidence>
<evidence type="ECO:0000313" key="14">
    <source>
        <dbReference type="Proteomes" id="UP000462362"/>
    </source>
</evidence>
<dbReference type="CDD" id="cd03364">
    <property type="entry name" value="TOPRIM_DnaG_primases"/>
    <property type="match status" value="1"/>
</dbReference>
<dbReference type="InterPro" id="IPR019475">
    <property type="entry name" value="DNA_primase_DnaB-bd"/>
</dbReference>
<keyword evidence="4 12" id="KW-0548">Nucleotidyltransferase</keyword>
<dbReference type="Pfam" id="PF10410">
    <property type="entry name" value="DnaB_bind"/>
    <property type="match status" value="1"/>
</dbReference>
<evidence type="ECO:0000256" key="7">
    <source>
        <dbReference type="ARBA" id="ARBA00022771"/>
    </source>
</evidence>
<evidence type="ECO:0000256" key="12">
    <source>
        <dbReference type="HAMAP-Rule" id="MF_00974"/>
    </source>
</evidence>
<dbReference type="InterPro" id="IPR050219">
    <property type="entry name" value="DnaG_primase"/>
</dbReference>
<dbReference type="Gene3D" id="3.90.980.10">
    <property type="entry name" value="DNA primase, catalytic core, N-terminal domain"/>
    <property type="match status" value="1"/>
</dbReference>
<proteinExistence type="inferred from homology"/>
<dbReference type="InterPro" id="IPR036977">
    <property type="entry name" value="DNA_primase_Znf_CHC2"/>
</dbReference>
<comment type="subunit">
    <text evidence="12">Monomer. Interacts with DnaB.</text>
</comment>
<dbReference type="InterPro" id="IPR006295">
    <property type="entry name" value="DNA_primase_DnaG"/>
</dbReference>
<comment type="domain">
    <text evidence="12">Contains an N-terminal zinc-binding domain, a central core domain that contains the primase activity, and a C-terminal DnaB-binding domain.</text>
</comment>
<evidence type="ECO:0000256" key="10">
    <source>
        <dbReference type="ARBA" id="ARBA00023125"/>
    </source>
</evidence>
<protein>
    <recommendedName>
        <fullName evidence="12">DNA primase</fullName>
        <ecNumber evidence="12">2.7.7.101</ecNumber>
    </recommendedName>
</protein>
<evidence type="ECO:0000256" key="2">
    <source>
        <dbReference type="ARBA" id="ARBA00022515"/>
    </source>
</evidence>
<dbReference type="SUPFAM" id="SSF56731">
    <property type="entry name" value="DNA primase core"/>
    <property type="match status" value="1"/>
</dbReference>
<keyword evidence="6 12" id="KW-0479">Metal-binding</keyword>